<dbReference type="PROSITE" id="PS00446">
    <property type="entry name" value="RNA_POL_D_30KD"/>
    <property type="match status" value="1"/>
</dbReference>
<keyword evidence="3" id="KW-0804">Transcription</keyword>
<dbReference type="GO" id="GO:0046983">
    <property type="term" value="F:protein dimerization activity"/>
    <property type="evidence" value="ECO:0007669"/>
    <property type="project" value="InterPro"/>
</dbReference>
<comment type="subcellular location">
    <subcellularLocation>
        <location evidence="1">Nucleus</location>
    </subcellularLocation>
</comment>
<keyword evidence="9" id="KW-1185">Reference proteome</keyword>
<dbReference type="Pfam" id="PF01193">
    <property type="entry name" value="RNA_pol_L"/>
    <property type="match status" value="1"/>
</dbReference>
<evidence type="ECO:0000256" key="1">
    <source>
        <dbReference type="ARBA" id="ARBA00004123"/>
    </source>
</evidence>
<evidence type="ECO:0000256" key="2">
    <source>
        <dbReference type="ARBA" id="ARBA00022478"/>
    </source>
</evidence>
<dbReference type="Gene3D" id="2.170.120.12">
    <property type="entry name" value="DNA-directed RNA polymerase, insert domain"/>
    <property type="match status" value="1"/>
</dbReference>
<dbReference type="SMART" id="SM00662">
    <property type="entry name" value="RPOLD"/>
    <property type="match status" value="1"/>
</dbReference>
<evidence type="ECO:0000259" key="7">
    <source>
        <dbReference type="SMART" id="SM00662"/>
    </source>
</evidence>
<dbReference type="GO" id="GO:0006367">
    <property type="term" value="P:transcription initiation at RNA polymerase II promoter"/>
    <property type="evidence" value="ECO:0007669"/>
    <property type="project" value="EnsemblFungi"/>
</dbReference>
<dbReference type="PANTHER" id="PTHR11800:SF2">
    <property type="entry name" value="DNA-DIRECTED RNA POLYMERASE II SUBUNIT RPB3"/>
    <property type="match status" value="1"/>
</dbReference>
<dbReference type="Gene3D" id="3.30.1360.10">
    <property type="entry name" value="RNA polymerase, RBP11-like subunit"/>
    <property type="match status" value="1"/>
</dbReference>
<dbReference type="HAMAP" id="MF_00320">
    <property type="entry name" value="RNApol_arch_Rpo3"/>
    <property type="match status" value="1"/>
</dbReference>
<dbReference type="FunFam" id="2.170.120.12:FF:000002">
    <property type="entry name" value="DNA-directed RNA polymerase II subunit RPB3"/>
    <property type="match status" value="1"/>
</dbReference>
<gene>
    <name evidence="8" type="ORF">CONCODRAFT_6703</name>
</gene>
<sequence length="348" mass="39217">MSDSESGFFNRDRNYDSNADDAFFEGDNFSKNKGSKASRGSNIGFKSNIETNFEDAPPIEAIQWRKKLAKKRVMPNLEPEVYVRQLDEERIKFILYDIDMNLANSFRRIIQAEVPTLAIDLVEIEQNTSVLADEFLAHRLGLVPIVSTKADAYKYSRDCSCSQHCDLCSVTFELQVKCSGEENVTVTTHDLVTNTPGIEPVKFRNPLGENIPDPGIPLVKLRAGQEVKLRCIAKKGIAKEHAKWNPATAVGFEYDPENKLRHLDYWIEKSDREWPVSDNANLEMTIDDKLAFDYNAEPEAFYFDVESSGTIPPENICITALKLLQDKLGTLSLALNGADEPAQNDKGW</sequence>
<feature type="domain" description="DNA-directed RNA polymerase RpoA/D/Rpb3-type" evidence="7">
    <location>
        <begin position="90"/>
        <end position="334"/>
    </location>
</feature>
<dbReference type="OMA" id="FYFEVES"/>
<evidence type="ECO:0000313" key="9">
    <source>
        <dbReference type="Proteomes" id="UP000070444"/>
    </source>
</evidence>
<proteinExistence type="inferred from homology"/>
<dbReference type="InterPro" id="IPR011262">
    <property type="entry name" value="DNA-dir_RNA_pol_insert"/>
</dbReference>
<dbReference type="GO" id="GO:0006368">
    <property type="term" value="P:transcription elongation by RNA polymerase II"/>
    <property type="evidence" value="ECO:0007669"/>
    <property type="project" value="EnsemblFungi"/>
</dbReference>
<protein>
    <recommendedName>
        <fullName evidence="6">DNA-directed RNA polymerase II subunit RPB3</fullName>
    </recommendedName>
</protein>
<accession>A0A137P6R9</accession>
<dbReference type="InterPro" id="IPR011263">
    <property type="entry name" value="DNA-dir_RNA_pol_RpoA/D/Rpb3"/>
</dbReference>
<evidence type="ECO:0000256" key="5">
    <source>
        <dbReference type="ARBA" id="ARBA00025804"/>
    </source>
</evidence>
<reference evidence="8 9" key="1">
    <citation type="journal article" date="2015" name="Genome Biol. Evol.">
        <title>Phylogenomic analyses indicate that early fungi evolved digesting cell walls of algal ancestors of land plants.</title>
        <authorList>
            <person name="Chang Y."/>
            <person name="Wang S."/>
            <person name="Sekimoto S."/>
            <person name="Aerts A.L."/>
            <person name="Choi C."/>
            <person name="Clum A."/>
            <person name="LaButti K.M."/>
            <person name="Lindquist E.A."/>
            <person name="Yee Ngan C."/>
            <person name="Ohm R.A."/>
            <person name="Salamov A.A."/>
            <person name="Grigoriev I.V."/>
            <person name="Spatafora J.W."/>
            <person name="Berbee M.L."/>
        </authorList>
    </citation>
    <scope>NUCLEOTIDE SEQUENCE [LARGE SCALE GENOMIC DNA]</scope>
    <source>
        <strain evidence="8 9">NRRL 28638</strain>
    </source>
</reference>
<dbReference type="GO" id="GO:0000785">
    <property type="term" value="C:chromatin"/>
    <property type="evidence" value="ECO:0007669"/>
    <property type="project" value="EnsemblFungi"/>
</dbReference>
<dbReference type="InterPro" id="IPR001514">
    <property type="entry name" value="DNA-dir_RNA_pol_30-40kDasu_CS"/>
</dbReference>
<dbReference type="SUPFAM" id="SSF56553">
    <property type="entry name" value="Insert subdomain of RNA polymerase alpha subunit"/>
    <property type="match status" value="1"/>
</dbReference>
<dbReference type="InterPro" id="IPR036643">
    <property type="entry name" value="RNApol_insert_sf"/>
</dbReference>
<dbReference type="PANTHER" id="PTHR11800">
    <property type="entry name" value="DNA-DIRECTED RNA POLYMERASE"/>
    <property type="match status" value="1"/>
</dbReference>
<dbReference type="OrthoDB" id="270173at2759"/>
<name>A0A137P6R9_CONC2</name>
<evidence type="ECO:0000256" key="4">
    <source>
        <dbReference type="ARBA" id="ARBA00023242"/>
    </source>
</evidence>
<dbReference type="Proteomes" id="UP000070444">
    <property type="component" value="Unassembled WGS sequence"/>
</dbReference>
<dbReference type="GO" id="GO:0005665">
    <property type="term" value="C:RNA polymerase II, core complex"/>
    <property type="evidence" value="ECO:0007669"/>
    <property type="project" value="EnsemblFungi"/>
</dbReference>
<dbReference type="GO" id="GO:0003899">
    <property type="term" value="F:DNA-directed RNA polymerase activity"/>
    <property type="evidence" value="ECO:0007669"/>
    <property type="project" value="EnsemblFungi"/>
</dbReference>
<keyword evidence="4" id="KW-0539">Nucleus</keyword>
<dbReference type="STRING" id="796925.A0A137P6R9"/>
<dbReference type="InterPro" id="IPR050518">
    <property type="entry name" value="Rpo3/RPB3_RNA_Pol_subunit"/>
</dbReference>
<dbReference type="GO" id="GO:0006369">
    <property type="term" value="P:termination of RNA polymerase II transcription"/>
    <property type="evidence" value="ECO:0007669"/>
    <property type="project" value="EnsemblFungi"/>
</dbReference>
<dbReference type="AlphaFoldDB" id="A0A137P6R9"/>
<evidence type="ECO:0000256" key="6">
    <source>
        <dbReference type="ARBA" id="ARBA00072506"/>
    </source>
</evidence>
<dbReference type="GO" id="GO:0003968">
    <property type="term" value="F:RNA-directed RNA polymerase activity"/>
    <property type="evidence" value="ECO:0007669"/>
    <property type="project" value="EnsemblFungi"/>
</dbReference>
<dbReference type="CDD" id="cd07031">
    <property type="entry name" value="RNAP_II_RPB3"/>
    <property type="match status" value="1"/>
</dbReference>
<evidence type="ECO:0000313" key="8">
    <source>
        <dbReference type="EMBL" id="KXN70702.1"/>
    </source>
</evidence>
<organism evidence="8 9">
    <name type="scientific">Conidiobolus coronatus (strain ATCC 28846 / CBS 209.66 / NRRL 28638)</name>
    <name type="common">Delacroixia coronata</name>
    <dbReference type="NCBI Taxonomy" id="796925"/>
    <lineage>
        <taxon>Eukaryota</taxon>
        <taxon>Fungi</taxon>
        <taxon>Fungi incertae sedis</taxon>
        <taxon>Zoopagomycota</taxon>
        <taxon>Entomophthoromycotina</taxon>
        <taxon>Entomophthoromycetes</taxon>
        <taxon>Entomophthorales</taxon>
        <taxon>Ancylistaceae</taxon>
        <taxon>Conidiobolus</taxon>
    </lineage>
</organism>
<dbReference type="EMBL" id="KQ964495">
    <property type="protein sequence ID" value="KXN70702.1"/>
    <property type="molecule type" value="Genomic_DNA"/>
</dbReference>
<dbReference type="SUPFAM" id="SSF55257">
    <property type="entry name" value="RBP11-like subunits of RNA polymerase"/>
    <property type="match status" value="1"/>
</dbReference>
<evidence type="ECO:0000256" key="3">
    <source>
        <dbReference type="ARBA" id="ARBA00023163"/>
    </source>
</evidence>
<dbReference type="Pfam" id="PF01000">
    <property type="entry name" value="RNA_pol_A_bac"/>
    <property type="match status" value="1"/>
</dbReference>
<comment type="similarity">
    <text evidence="5">Belongs to the archaeal Rpo3/eukaryotic RPB3 RNA polymerase subunit family.</text>
</comment>
<dbReference type="InterPro" id="IPR022842">
    <property type="entry name" value="RNAP_Rpo3/Rpb3/RPAC1"/>
</dbReference>
<dbReference type="NCBIfam" id="NF001988">
    <property type="entry name" value="PRK00783.1"/>
    <property type="match status" value="1"/>
</dbReference>
<dbReference type="GO" id="GO:0003677">
    <property type="term" value="F:DNA binding"/>
    <property type="evidence" value="ECO:0007669"/>
    <property type="project" value="EnsemblFungi"/>
</dbReference>
<keyword evidence="2" id="KW-0240">DNA-directed RNA polymerase</keyword>
<dbReference type="InterPro" id="IPR036603">
    <property type="entry name" value="RBP11-like"/>
</dbReference>